<dbReference type="EMBL" id="CAJNNV010009052">
    <property type="protein sequence ID" value="CAE8596959.1"/>
    <property type="molecule type" value="Genomic_DNA"/>
</dbReference>
<evidence type="ECO:0000313" key="3">
    <source>
        <dbReference type="Proteomes" id="UP000654075"/>
    </source>
</evidence>
<evidence type="ECO:0000313" key="2">
    <source>
        <dbReference type="EMBL" id="CAE8596959.1"/>
    </source>
</evidence>
<dbReference type="OrthoDB" id="6500128at2759"/>
<name>A0A813E9H8_POLGL</name>
<sequence>VRAMPAADKRAANGSEAESAETDLEDVIPDNWFIRLVHFIAWLLTVVLSVVSIFFISYQLYSLYVPYCLAKLTGNSGHRFPEYFYRVWGKDATDLTTEHWGYLGACAVVTFISVRFVVPHHPFSSRSEAHAKAE</sequence>
<feature type="non-terminal residue" evidence="2">
    <location>
        <position position="1"/>
    </location>
</feature>
<dbReference type="AlphaFoldDB" id="A0A813E9H8"/>
<keyword evidence="3" id="KW-1185">Reference proteome</keyword>
<evidence type="ECO:0000256" key="1">
    <source>
        <dbReference type="SAM" id="Phobius"/>
    </source>
</evidence>
<accession>A0A813E9H8</accession>
<dbReference type="Proteomes" id="UP000654075">
    <property type="component" value="Unassembled WGS sequence"/>
</dbReference>
<proteinExistence type="predicted"/>
<reference evidence="2" key="1">
    <citation type="submission" date="2021-02" db="EMBL/GenBank/DDBJ databases">
        <authorList>
            <person name="Dougan E. K."/>
            <person name="Rhodes N."/>
            <person name="Thang M."/>
            <person name="Chan C."/>
        </authorList>
    </citation>
    <scope>NUCLEOTIDE SEQUENCE</scope>
</reference>
<protein>
    <submittedName>
        <fullName evidence="2">Uncharacterized protein</fullName>
    </submittedName>
</protein>
<keyword evidence="1" id="KW-0812">Transmembrane</keyword>
<feature type="transmembrane region" description="Helical" evidence="1">
    <location>
        <begin position="100"/>
        <end position="118"/>
    </location>
</feature>
<comment type="caution">
    <text evidence="2">The sequence shown here is derived from an EMBL/GenBank/DDBJ whole genome shotgun (WGS) entry which is preliminary data.</text>
</comment>
<keyword evidence="1" id="KW-0472">Membrane</keyword>
<gene>
    <name evidence="2" type="ORF">PGLA1383_LOCUS15415</name>
</gene>
<keyword evidence="1" id="KW-1133">Transmembrane helix</keyword>
<feature type="transmembrane region" description="Helical" evidence="1">
    <location>
        <begin position="39"/>
        <end position="61"/>
    </location>
</feature>
<organism evidence="2 3">
    <name type="scientific">Polarella glacialis</name>
    <name type="common">Dinoflagellate</name>
    <dbReference type="NCBI Taxonomy" id="89957"/>
    <lineage>
        <taxon>Eukaryota</taxon>
        <taxon>Sar</taxon>
        <taxon>Alveolata</taxon>
        <taxon>Dinophyceae</taxon>
        <taxon>Suessiales</taxon>
        <taxon>Suessiaceae</taxon>
        <taxon>Polarella</taxon>
    </lineage>
</organism>